<dbReference type="Proteomes" id="UP001359559">
    <property type="component" value="Unassembled WGS sequence"/>
</dbReference>
<gene>
    <name evidence="2" type="ORF">RJT34_12412</name>
</gene>
<proteinExistence type="predicted"/>
<feature type="chain" id="PRO_5042823972" description="Cyclotide" evidence="1">
    <location>
        <begin position="20"/>
        <end position="69"/>
    </location>
</feature>
<dbReference type="EMBL" id="JAYKXN010000003">
    <property type="protein sequence ID" value="KAK7301546.1"/>
    <property type="molecule type" value="Genomic_DNA"/>
</dbReference>
<protein>
    <recommendedName>
        <fullName evidence="4">Cyclotide</fullName>
    </recommendedName>
</protein>
<evidence type="ECO:0000313" key="3">
    <source>
        <dbReference type="Proteomes" id="UP001359559"/>
    </source>
</evidence>
<reference evidence="2 3" key="1">
    <citation type="submission" date="2024-01" db="EMBL/GenBank/DDBJ databases">
        <title>The genomes of 5 underutilized Papilionoideae crops provide insights into root nodulation and disease resistance.</title>
        <authorList>
            <person name="Yuan L."/>
        </authorList>
    </citation>
    <scope>NUCLEOTIDE SEQUENCE [LARGE SCALE GENOMIC DNA]</scope>
    <source>
        <strain evidence="2">LY-2023</strain>
        <tissue evidence="2">Leaf</tissue>
    </source>
</reference>
<evidence type="ECO:0000256" key="1">
    <source>
        <dbReference type="SAM" id="SignalP"/>
    </source>
</evidence>
<sequence length="69" mass="7625">MMSSPTMTLTWASIAKVLLKLSPTSLLPQNAFVEGPIFSECYHLKLERPGMQPVLTTSYLLAFPSIVAR</sequence>
<feature type="signal peptide" evidence="1">
    <location>
        <begin position="1"/>
        <end position="19"/>
    </location>
</feature>
<keyword evidence="3" id="KW-1185">Reference proteome</keyword>
<accession>A0AAN9JNV9</accession>
<name>A0AAN9JNV9_CLITE</name>
<evidence type="ECO:0008006" key="4">
    <source>
        <dbReference type="Google" id="ProtNLM"/>
    </source>
</evidence>
<evidence type="ECO:0000313" key="2">
    <source>
        <dbReference type="EMBL" id="KAK7301546.1"/>
    </source>
</evidence>
<comment type="caution">
    <text evidence="2">The sequence shown here is derived from an EMBL/GenBank/DDBJ whole genome shotgun (WGS) entry which is preliminary data.</text>
</comment>
<keyword evidence="1" id="KW-0732">Signal</keyword>
<organism evidence="2 3">
    <name type="scientific">Clitoria ternatea</name>
    <name type="common">Butterfly pea</name>
    <dbReference type="NCBI Taxonomy" id="43366"/>
    <lineage>
        <taxon>Eukaryota</taxon>
        <taxon>Viridiplantae</taxon>
        <taxon>Streptophyta</taxon>
        <taxon>Embryophyta</taxon>
        <taxon>Tracheophyta</taxon>
        <taxon>Spermatophyta</taxon>
        <taxon>Magnoliopsida</taxon>
        <taxon>eudicotyledons</taxon>
        <taxon>Gunneridae</taxon>
        <taxon>Pentapetalae</taxon>
        <taxon>rosids</taxon>
        <taxon>fabids</taxon>
        <taxon>Fabales</taxon>
        <taxon>Fabaceae</taxon>
        <taxon>Papilionoideae</taxon>
        <taxon>50 kb inversion clade</taxon>
        <taxon>NPAAA clade</taxon>
        <taxon>indigoferoid/millettioid clade</taxon>
        <taxon>Phaseoleae</taxon>
        <taxon>Clitoria</taxon>
    </lineage>
</organism>
<dbReference type="AlphaFoldDB" id="A0AAN9JNV9"/>